<dbReference type="AlphaFoldDB" id="A0A6I9XKF7"/>
<dbReference type="InterPro" id="IPR013087">
    <property type="entry name" value="Znf_C2H2_type"/>
</dbReference>
<gene>
    <name evidence="4" type="primary">LOC106543049</name>
</gene>
<feature type="compositionally biased region" description="Basic residues" evidence="1">
    <location>
        <begin position="529"/>
        <end position="540"/>
    </location>
</feature>
<feature type="compositionally biased region" description="Basic residues" evidence="1">
    <location>
        <begin position="460"/>
        <end position="470"/>
    </location>
</feature>
<organism evidence="3 4">
    <name type="scientific">Thamnophis sirtalis</name>
    <dbReference type="NCBI Taxonomy" id="35019"/>
    <lineage>
        <taxon>Eukaryota</taxon>
        <taxon>Metazoa</taxon>
        <taxon>Chordata</taxon>
        <taxon>Craniata</taxon>
        <taxon>Vertebrata</taxon>
        <taxon>Euteleostomi</taxon>
        <taxon>Lepidosauria</taxon>
        <taxon>Squamata</taxon>
        <taxon>Bifurcata</taxon>
        <taxon>Unidentata</taxon>
        <taxon>Episquamata</taxon>
        <taxon>Toxicofera</taxon>
        <taxon>Serpentes</taxon>
        <taxon>Colubroidea</taxon>
        <taxon>Colubridae</taxon>
        <taxon>Natricinae</taxon>
        <taxon>Thamnophis</taxon>
    </lineage>
</organism>
<accession>A0A6I9XKF7</accession>
<dbReference type="GO" id="GO:0008270">
    <property type="term" value="F:zinc ion binding"/>
    <property type="evidence" value="ECO:0007669"/>
    <property type="project" value="InterPro"/>
</dbReference>
<dbReference type="GeneID" id="106543049"/>
<evidence type="ECO:0000256" key="1">
    <source>
        <dbReference type="SAM" id="MobiDB-lite"/>
    </source>
</evidence>
<sequence length="559" mass="63375">MRQCECDTPALESQGTLSSVSLKGDCKYSAVLLSSRGYPGQFASAECSGIAIVRRRAIDASHNVFDEVTRKELCTDTYCKVCGAILQFESQRIAHYEGKRHAQKVRLYLQMHNEQKDRQHMNFQKNPNMDKNMYCKLCNMVFTSPVVAQSHYSGKIHAKKLKQLSDQTQTIQDVQSEHDSSAIPILPEASLEKTLQQDVDSEDLYSSCRTSLDLDDPDKYCKLCSASFNNSFMAHQHYVGKKHKRNELRKKLVAEIGTQAIPLESKTNALGVGNYVCETCNISLTSIEMYQSHMQGNKHQIKENLIASSLMKNSNNTNSSFQDELADYIKVQKARGLEPNINFRKSEQKMCEAINGHEETFASDQGFLSRNVYEPSQHSTFFPEMDTFSYSVGSRSPHPPVQKYPVKLENVCTYSTDNDSEKPQLTSYRNDSYKLLSAESTDSYKSLFSKNSSSADKGSRKLPKKPRAKKGWPQEGERDRSTLKRAGDNQELEKDGKKKKKKNHIDSIAGSKSKHSKVKTSKDHSSEKKSKRHKKEKKKHETSAITEEDMLWNESVLGF</sequence>
<dbReference type="Proteomes" id="UP000504617">
    <property type="component" value="Unplaced"/>
</dbReference>
<dbReference type="PANTHER" id="PTHR46742">
    <property type="entry name" value="LYSINE-RICH COILED-COIL PROTEIN 1"/>
    <property type="match status" value="1"/>
</dbReference>
<proteinExistence type="predicted"/>
<dbReference type="SMART" id="SM00451">
    <property type="entry name" value="ZnF_U1"/>
    <property type="match status" value="4"/>
</dbReference>
<reference evidence="4" key="1">
    <citation type="submission" date="2025-08" db="UniProtKB">
        <authorList>
            <consortium name="RefSeq"/>
        </authorList>
    </citation>
    <scope>IDENTIFICATION</scope>
    <source>
        <tissue evidence="4">Skeletal muscle</tissue>
    </source>
</reference>
<dbReference type="InterPro" id="IPR036236">
    <property type="entry name" value="Znf_C2H2_sf"/>
</dbReference>
<dbReference type="RefSeq" id="XP_013914422.1">
    <property type="nucleotide sequence ID" value="XM_014058947.1"/>
</dbReference>
<evidence type="ECO:0000259" key="2">
    <source>
        <dbReference type="PROSITE" id="PS00028"/>
    </source>
</evidence>
<feature type="domain" description="C2H2-type" evidence="2">
    <location>
        <begin position="135"/>
        <end position="157"/>
    </location>
</feature>
<dbReference type="SUPFAM" id="SSF57667">
    <property type="entry name" value="beta-beta-alpha zinc fingers"/>
    <property type="match status" value="4"/>
</dbReference>
<dbReference type="Gene3D" id="3.30.160.60">
    <property type="entry name" value="Classic Zinc Finger"/>
    <property type="match status" value="4"/>
</dbReference>
<name>A0A6I9XKF7_9SAUR</name>
<feature type="compositionally biased region" description="Basic and acidic residues" evidence="1">
    <location>
        <begin position="475"/>
        <end position="496"/>
    </location>
</feature>
<dbReference type="PROSITE" id="PS00028">
    <property type="entry name" value="ZINC_FINGER_C2H2_1"/>
    <property type="match status" value="2"/>
</dbReference>
<dbReference type="PANTHER" id="PTHR46742:SF2">
    <property type="entry name" value="ZINC FINGER MATRIN-TYPE PROTEIN 1"/>
    <property type="match status" value="1"/>
</dbReference>
<evidence type="ECO:0000313" key="4">
    <source>
        <dbReference type="RefSeq" id="XP_013914422.1"/>
    </source>
</evidence>
<keyword evidence="3" id="KW-1185">Reference proteome</keyword>
<feature type="compositionally biased region" description="Low complexity" evidence="1">
    <location>
        <begin position="444"/>
        <end position="456"/>
    </location>
</feature>
<evidence type="ECO:0000313" key="3">
    <source>
        <dbReference type="Proteomes" id="UP000504617"/>
    </source>
</evidence>
<protein>
    <submittedName>
        <fullName evidence="4">Zinc finger matrin-type protein 1-like</fullName>
    </submittedName>
</protein>
<dbReference type="InterPro" id="IPR003604">
    <property type="entry name" value="Matrin/U1-like-C_Znf_C2H2"/>
</dbReference>
<dbReference type="OrthoDB" id="1925236at2759"/>
<feature type="region of interest" description="Disordered" evidence="1">
    <location>
        <begin position="444"/>
        <end position="559"/>
    </location>
</feature>
<dbReference type="Pfam" id="PF12874">
    <property type="entry name" value="zf-met"/>
    <property type="match status" value="4"/>
</dbReference>
<feature type="domain" description="C2H2-type" evidence="2">
    <location>
        <begin position="277"/>
        <end position="299"/>
    </location>
</feature>
<dbReference type="KEGG" id="tsr:106543049"/>
<dbReference type="GO" id="GO:0003676">
    <property type="term" value="F:nucleic acid binding"/>
    <property type="evidence" value="ECO:0007669"/>
    <property type="project" value="InterPro"/>
</dbReference>
<dbReference type="SMART" id="SM00355">
    <property type="entry name" value="ZnF_C2H2"/>
    <property type="match status" value="4"/>
</dbReference>